<protein>
    <recommendedName>
        <fullName evidence="2">histidine kinase</fullName>
        <ecNumber evidence="2">2.7.13.3</ecNumber>
    </recommendedName>
</protein>
<dbReference type="InterPro" id="IPR004358">
    <property type="entry name" value="Sig_transdc_His_kin-like_C"/>
</dbReference>
<comment type="caution">
    <text evidence="9">The sequence shown here is derived from an EMBL/GenBank/DDBJ whole genome shotgun (WGS) entry which is preliminary data.</text>
</comment>
<dbReference type="Pfam" id="PF00512">
    <property type="entry name" value="HisKA"/>
    <property type="match status" value="1"/>
</dbReference>
<dbReference type="PRINTS" id="PR00344">
    <property type="entry name" value="BCTRLSENSOR"/>
</dbReference>
<dbReference type="SUPFAM" id="SSF55874">
    <property type="entry name" value="ATPase domain of HSP90 chaperone/DNA topoisomerase II/histidine kinase"/>
    <property type="match status" value="1"/>
</dbReference>
<dbReference type="SMART" id="SM00387">
    <property type="entry name" value="HATPase_c"/>
    <property type="match status" value="1"/>
</dbReference>
<evidence type="ECO:0000256" key="6">
    <source>
        <dbReference type="ARBA" id="ARBA00022777"/>
    </source>
</evidence>
<dbReference type="Gene3D" id="3.30.565.10">
    <property type="entry name" value="Histidine kinase-like ATPase, C-terminal domain"/>
    <property type="match status" value="1"/>
</dbReference>
<keyword evidence="6" id="KW-0418">Kinase</keyword>
<dbReference type="Pfam" id="PF02518">
    <property type="entry name" value="HATPase_c"/>
    <property type="match status" value="1"/>
</dbReference>
<gene>
    <name evidence="9" type="ORF">CN97_05465</name>
</gene>
<dbReference type="GO" id="GO:0000155">
    <property type="term" value="F:phosphorelay sensor kinase activity"/>
    <property type="evidence" value="ECO:0007669"/>
    <property type="project" value="InterPro"/>
</dbReference>
<reference evidence="9 10" key="1">
    <citation type="submission" date="2014-03" db="EMBL/GenBank/DDBJ databases">
        <title>Genome of Haematobacter massiliensis CCUG 47968.</title>
        <authorList>
            <person name="Wang D."/>
            <person name="Wang G."/>
        </authorList>
    </citation>
    <scope>NUCLEOTIDE SEQUENCE [LARGE SCALE GENOMIC DNA]</scope>
    <source>
        <strain evidence="9 10">CCUG 47968</strain>
    </source>
</reference>
<evidence type="ECO:0000256" key="4">
    <source>
        <dbReference type="ARBA" id="ARBA00022679"/>
    </source>
</evidence>
<dbReference type="Gene3D" id="3.30.450.20">
    <property type="entry name" value="PAS domain"/>
    <property type="match status" value="1"/>
</dbReference>
<keyword evidence="4" id="KW-0808">Transferase</keyword>
<evidence type="ECO:0000313" key="9">
    <source>
        <dbReference type="EMBL" id="KFI31865.1"/>
    </source>
</evidence>
<dbReference type="eggNOG" id="COG3852">
    <property type="taxonomic scope" value="Bacteria"/>
</dbReference>
<accession>A0A086YC65</accession>
<dbReference type="Proteomes" id="UP000028826">
    <property type="component" value="Unassembled WGS sequence"/>
</dbReference>
<dbReference type="SMART" id="SM00388">
    <property type="entry name" value="HisKA"/>
    <property type="match status" value="1"/>
</dbReference>
<dbReference type="InterPro" id="IPR035965">
    <property type="entry name" value="PAS-like_dom_sf"/>
</dbReference>
<keyword evidence="7" id="KW-0067">ATP-binding</keyword>
<dbReference type="InterPro" id="IPR000014">
    <property type="entry name" value="PAS"/>
</dbReference>
<keyword evidence="10" id="KW-1185">Reference proteome</keyword>
<evidence type="ECO:0000256" key="5">
    <source>
        <dbReference type="ARBA" id="ARBA00022741"/>
    </source>
</evidence>
<evidence type="ECO:0000256" key="2">
    <source>
        <dbReference type="ARBA" id="ARBA00012438"/>
    </source>
</evidence>
<keyword evidence="3" id="KW-0597">Phosphoprotein</keyword>
<dbReference type="GO" id="GO:0005524">
    <property type="term" value="F:ATP binding"/>
    <property type="evidence" value="ECO:0007669"/>
    <property type="project" value="UniProtKB-KW"/>
</dbReference>
<dbReference type="PROSITE" id="PS50109">
    <property type="entry name" value="HIS_KIN"/>
    <property type="match status" value="1"/>
</dbReference>
<evidence type="ECO:0000313" key="10">
    <source>
        <dbReference type="Proteomes" id="UP000028826"/>
    </source>
</evidence>
<evidence type="ECO:0000256" key="3">
    <source>
        <dbReference type="ARBA" id="ARBA00022553"/>
    </source>
</evidence>
<dbReference type="SUPFAM" id="SSF47384">
    <property type="entry name" value="Homodimeric domain of signal transducing histidine kinase"/>
    <property type="match status" value="1"/>
</dbReference>
<evidence type="ECO:0000256" key="7">
    <source>
        <dbReference type="ARBA" id="ARBA00022840"/>
    </source>
</evidence>
<dbReference type="SUPFAM" id="SSF55785">
    <property type="entry name" value="PYP-like sensor domain (PAS domain)"/>
    <property type="match status" value="1"/>
</dbReference>
<dbReference type="PANTHER" id="PTHR43065">
    <property type="entry name" value="SENSOR HISTIDINE KINASE"/>
    <property type="match status" value="1"/>
</dbReference>
<comment type="catalytic activity">
    <reaction evidence="1">
        <text>ATP + protein L-histidine = ADP + protein N-phospho-L-histidine.</text>
        <dbReference type="EC" id="2.7.13.3"/>
    </reaction>
</comment>
<dbReference type="InterPro" id="IPR005467">
    <property type="entry name" value="His_kinase_dom"/>
</dbReference>
<dbReference type="CDD" id="cd00130">
    <property type="entry name" value="PAS"/>
    <property type="match status" value="1"/>
</dbReference>
<dbReference type="InterPro" id="IPR036890">
    <property type="entry name" value="HATPase_C_sf"/>
</dbReference>
<dbReference type="STRING" id="195105.CN97_05465"/>
<dbReference type="PANTHER" id="PTHR43065:SF10">
    <property type="entry name" value="PEROXIDE STRESS-ACTIVATED HISTIDINE KINASE MAK3"/>
    <property type="match status" value="1"/>
</dbReference>
<keyword evidence="5" id="KW-0547">Nucleotide-binding</keyword>
<dbReference type="EC" id="2.7.13.3" evidence="2"/>
<keyword evidence="8" id="KW-0902">Two-component regulatory system</keyword>
<dbReference type="InterPro" id="IPR003594">
    <property type="entry name" value="HATPase_dom"/>
</dbReference>
<proteinExistence type="predicted"/>
<dbReference type="CDD" id="cd00082">
    <property type="entry name" value="HisKA"/>
    <property type="match status" value="1"/>
</dbReference>
<sequence>MIPEAPMPPPAGLWAALPIPGLVIDQDDRICDMNPAAEEFLNLSARNSRGQPLFDRVSIDAPMEEAFLRVRNGEVAMTLNTVDVGTGERAPVSTTLYLSALPEAGADAILLLLSPRELANRLDRAQSVKSAAKSAIGMSEMLAHEIKNPLAGITGAAQLLSMNLSPEDQELTDLIVEESKRIVKLLEQVEQFGNLRPPELQAVNIHDLLDRARKSALVGYAAHMTIEEDYDPSLPDTYADGDQLLQVFLNLLKNAAEASGNRPGRIRLHTFYDAALRIRRADGTPRRLPLQVEIIDDGPGLPPAIAQDIFEPFVSGKENGTGLGLALVSKIVSDHDGWIAVDSVPGRTVFRISLPIAPPTAPKHPEDE</sequence>
<evidence type="ECO:0000256" key="1">
    <source>
        <dbReference type="ARBA" id="ARBA00000085"/>
    </source>
</evidence>
<dbReference type="InterPro" id="IPR036097">
    <property type="entry name" value="HisK_dim/P_sf"/>
</dbReference>
<evidence type="ECO:0000256" key="8">
    <source>
        <dbReference type="ARBA" id="ARBA00023012"/>
    </source>
</evidence>
<dbReference type="EMBL" id="JGYG01000001">
    <property type="protein sequence ID" value="KFI31865.1"/>
    <property type="molecule type" value="Genomic_DNA"/>
</dbReference>
<dbReference type="OrthoDB" id="9789238at2"/>
<name>A0A086YC65_9RHOB</name>
<dbReference type="Gene3D" id="1.10.287.130">
    <property type="match status" value="1"/>
</dbReference>
<organism evidence="9 10">
    <name type="scientific">Haematobacter massiliensis</name>
    <dbReference type="NCBI Taxonomy" id="195105"/>
    <lineage>
        <taxon>Bacteria</taxon>
        <taxon>Pseudomonadati</taxon>
        <taxon>Pseudomonadota</taxon>
        <taxon>Alphaproteobacteria</taxon>
        <taxon>Rhodobacterales</taxon>
        <taxon>Paracoccaceae</taxon>
        <taxon>Haematobacter</taxon>
    </lineage>
</organism>
<dbReference type="AlphaFoldDB" id="A0A086YC65"/>
<dbReference type="InterPro" id="IPR003661">
    <property type="entry name" value="HisK_dim/P_dom"/>
</dbReference>